<comment type="caution">
    <text evidence="1">The sequence shown here is derived from an EMBL/GenBank/DDBJ whole genome shotgun (WGS) entry which is preliminary data.</text>
</comment>
<dbReference type="InterPro" id="IPR023214">
    <property type="entry name" value="HAD_sf"/>
</dbReference>
<dbReference type="InterPro" id="IPR041492">
    <property type="entry name" value="HAD_2"/>
</dbReference>
<dbReference type="EMBL" id="RBID01000011">
    <property type="protein sequence ID" value="RKQ60838.1"/>
    <property type="molecule type" value="Genomic_DNA"/>
</dbReference>
<dbReference type="SFLD" id="SFLDG01129">
    <property type="entry name" value="C1.5:_HAD__Beta-PGM__Phosphata"/>
    <property type="match status" value="1"/>
</dbReference>
<keyword evidence="1" id="KW-0378">Hydrolase</keyword>
<reference evidence="1 2" key="1">
    <citation type="submission" date="2018-10" db="EMBL/GenBank/DDBJ databases">
        <title>Genomic Encyclopedia of Type Strains, Phase IV (KMG-IV): sequencing the most valuable type-strain genomes for metagenomic binning, comparative biology and taxonomic classification.</title>
        <authorList>
            <person name="Goeker M."/>
        </authorList>
    </citation>
    <scope>NUCLEOTIDE SEQUENCE [LARGE SCALE GENOMIC DNA]</scope>
    <source>
        <strain evidence="1 2">DSM 3303</strain>
    </source>
</reference>
<dbReference type="PANTHER" id="PTHR18901">
    <property type="entry name" value="2-DEOXYGLUCOSE-6-PHOSPHATE PHOSPHATASE 2"/>
    <property type="match status" value="1"/>
</dbReference>
<evidence type="ECO:0000313" key="1">
    <source>
        <dbReference type="EMBL" id="RKQ60838.1"/>
    </source>
</evidence>
<name>A0A495BI99_VOGIN</name>
<gene>
    <name evidence="1" type="ORF">C8E02_0595</name>
</gene>
<dbReference type="NCBIfam" id="TIGR01509">
    <property type="entry name" value="HAD-SF-IA-v3"/>
    <property type="match status" value="1"/>
</dbReference>
<dbReference type="RefSeq" id="WP_120809571.1">
    <property type="nucleotide sequence ID" value="NZ_RBID01000011.1"/>
</dbReference>
<dbReference type="AlphaFoldDB" id="A0A495BI99"/>
<accession>A0A495BI99</accession>
<dbReference type="InterPro" id="IPR036412">
    <property type="entry name" value="HAD-like_sf"/>
</dbReference>
<dbReference type="SFLD" id="SFLDG01135">
    <property type="entry name" value="C1.5.6:_HAD__Beta-PGM__Phospha"/>
    <property type="match status" value="1"/>
</dbReference>
<dbReference type="Gene3D" id="1.10.150.240">
    <property type="entry name" value="Putative phosphatase, domain 2"/>
    <property type="match status" value="1"/>
</dbReference>
<organism evidence="1 2">
    <name type="scientific">Vogesella indigofera</name>
    <name type="common">Pseudomonas indigofera</name>
    <dbReference type="NCBI Taxonomy" id="45465"/>
    <lineage>
        <taxon>Bacteria</taxon>
        <taxon>Pseudomonadati</taxon>
        <taxon>Pseudomonadota</taxon>
        <taxon>Betaproteobacteria</taxon>
        <taxon>Neisseriales</taxon>
        <taxon>Chromobacteriaceae</taxon>
        <taxon>Vogesella</taxon>
    </lineage>
</organism>
<dbReference type="SFLD" id="SFLDS00003">
    <property type="entry name" value="Haloacid_Dehalogenase"/>
    <property type="match status" value="1"/>
</dbReference>
<dbReference type="InterPro" id="IPR006439">
    <property type="entry name" value="HAD-SF_hydro_IA"/>
</dbReference>
<evidence type="ECO:0000313" key="2">
    <source>
        <dbReference type="Proteomes" id="UP000279384"/>
    </source>
</evidence>
<dbReference type="Gene3D" id="3.40.50.1000">
    <property type="entry name" value="HAD superfamily/HAD-like"/>
    <property type="match status" value="1"/>
</dbReference>
<dbReference type="Proteomes" id="UP000279384">
    <property type="component" value="Unassembled WGS sequence"/>
</dbReference>
<dbReference type="InterPro" id="IPR023198">
    <property type="entry name" value="PGP-like_dom2"/>
</dbReference>
<protein>
    <submittedName>
        <fullName evidence="1">HAD superfamily hydrolase (TIGR01509 family)/HAD superfamily hydrolase (TIGR01549 family)</fullName>
    </submittedName>
</protein>
<dbReference type="SUPFAM" id="SSF56784">
    <property type="entry name" value="HAD-like"/>
    <property type="match status" value="1"/>
</dbReference>
<dbReference type="PANTHER" id="PTHR18901:SF38">
    <property type="entry name" value="PSEUDOURIDINE-5'-PHOSPHATASE"/>
    <property type="match status" value="1"/>
</dbReference>
<dbReference type="GO" id="GO:0016787">
    <property type="term" value="F:hydrolase activity"/>
    <property type="evidence" value="ECO:0007669"/>
    <property type="project" value="UniProtKB-KW"/>
</dbReference>
<proteinExistence type="predicted"/>
<dbReference type="NCBIfam" id="TIGR01549">
    <property type="entry name" value="HAD-SF-IA-v1"/>
    <property type="match status" value="1"/>
</dbReference>
<sequence length="220" mass="24020">MPYDAILLDMDGLMIDTEQLCAQAWRDAASELGTRIGEDTLHQLVGLSHQHCLRYLQQHSELSAHMPALALLNRQYYHQQLQHGDIPLKPGITALLDWLRQQAIPCAVGTATEGPLAQLKLQRSQLAPYFQHVVSASDVANSKPAPDIYLAAAARLQVEPARCIVLEDSVHGASAALAANMRVIIVPDIVQPPASMAKQALAVCKDLFAARALLQQLRDV</sequence>
<dbReference type="Pfam" id="PF13419">
    <property type="entry name" value="HAD_2"/>
    <property type="match status" value="1"/>
</dbReference>